<evidence type="ECO:0000313" key="2">
    <source>
        <dbReference type="Proteomes" id="UP001145022"/>
    </source>
</evidence>
<comment type="caution">
    <text evidence="1">The sequence shown here is derived from an EMBL/GenBank/DDBJ whole genome shotgun (WGS) entry which is preliminary data.</text>
</comment>
<accession>A0ABQ5PHC4</accession>
<organism evidence="1 2">
    <name type="scientific">Pseudomonas atacamensis</name>
    <dbReference type="NCBI Taxonomy" id="2565368"/>
    <lineage>
        <taxon>Bacteria</taxon>
        <taxon>Pseudomonadati</taxon>
        <taxon>Pseudomonadota</taxon>
        <taxon>Gammaproteobacteria</taxon>
        <taxon>Pseudomonadales</taxon>
        <taxon>Pseudomonadaceae</taxon>
        <taxon>Pseudomonas</taxon>
    </lineage>
</organism>
<reference evidence="1" key="1">
    <citation type="journal article" date="2021" name="Sci. Rep.">
        <title>An efficient direct screening system for microorganisms that activate plant immune responses based on plant-microbe interactions using cultured plant cells.</title>
        <authorList>
            <person name="Kurokawa M."/>
            <person name="Nakano M."/>
            <person name="Kitahata N."/>
            <person name="Kuchitsu K."/>
            <person name="Furuya T."/>
        </authorList>
    </citation>
    <scope>NUCLEOTIDE SEQUENCE</scope>
    <source>
        <strain evidence="1">RS3R-1</strain>
    </source>
</reference>
<gene>
    <name evidence="1" type="ORF">RS3R1_20280</name>
</gene>
<dbReference type="EMBL" id="BSCQ01000030">
    <property type="protein sequence ID" value="GLH42940.1"/>
    <property type="molecule type" value="Genomic_DNA"/>
</dbReference>
<evidence type="ECO:0000313" key="1">
    <source>
        <dbReference type="EMBL" id="GLH42940.1"/>
    </source>
</evidence>
<sequence length="55" mass="6430">MTNFSDAELIELTPEQLTQLTPEQLTRRNILIEKKRCTQQKVYKPIDSVLPTEDL</sequence>
<reference evidence="1" key="2">
    <citation type="submission" date="2022-11" db="EMBL/GenBank/DDBJ databases">
        <title>Draft genome sequencing of Pseudomonas atacamensis RS3R1.</title>
        <authorList>
            <person name="Furuya T."/>
            <person name="Kaneko H."/>
        </authorList>
    </citation>
    <scope>NUCLEOTIDE SEQUENCE</scope>
    <source>
        <strain evidence="1">RS3R-1</strain>
    </source>
</reference>
<name>A0ABQ5PHC4_9PSED</name>
<reference evidence="1" key="3">
    <citation type="journal article" date="2023" name="J. Biotechnol.">
        <title>Draft Genome Sequences of Endophytic Pseudomonas Strains, Isolated from the Interior of Brassicaceae Plants.</title>
        <authorList>
            <person name="Kaneko H."/>
            <person name="Furuya T."/>
        </authorList>
    </citation>
    <scope>NUCLEOTIDE SEQUENCE</scope>
    <source>
        <strain evidence="1">RS3R-1</strain>
    </source>
</reference>
<protein>
    <submittedName>
        <fullName evidence="1">Uncharacterized protein</fullName>
    </submittedName>
</protein>
<proteinExistence type="predicted"/>
<keyword evidence="2" id="KW-1185">Reference proteome</keyword>
<dbReference type="Proteomes" id="UP001145022">
    <property type="component" value="Unassembled WGS sequence"/>
</dbReference>